<accession>A0A1J5SQ95</accession>
<dbReference type="AlphaFoldDB" id="A0A1J5SQ95"/>
<dbReference type="InterPro" id="IPR007711">
    <property type="entry name" value="HigB-1"/>
</dbReference>
<sequence>MIRTFRHKGLQAFFETGSKAGILPRHAQRLGRQLMRLSLAKNASAMNVPGWRLHPLSGELAGHYSVTVSGNWRMTFTFEDEDAVLVDYQDYH</sequence>
<protein>
    <submittedName>
        <fullName evidence="1">Plasmid maintenance system killer protein</fullName>
    </submittedName>
</protein>
<name>A0A1J5SQ95_9ZZZZ</name>
<dbReference type="Gene3D" id="3.30.2310.20">
    <property type="entry name" value="RelE-like"/>
    <property type="match status" value="1"/>
</dbReference>
<evidence type="ECO:0000313" key="1">
    <source>
        <dbReference type="EMBL" id="OIR03812.1"/>
    </source>
</evidence>
<proteinExistence type="predicted"/>
<organism evidence="1">
    <name type="scientific">mine drainage metagenome</name>
    <dbReference type="NCBI Taxonomy" id="410659"/>
    <lineage>
        <taxon>unclassified sequences</taxon>
        <taxon>metagenomes</taxon>
        <taxon>ecological metagenomes</taxon>
    </lineage>
</organism>
<dbReference type="PANTHER" id="PTHR40266">
    <property type="entry name" value="TOXIN HIGB-1"/>
    <property type="match status" value="1"/>
</dbReference>
<gene>
    <name evidence="1" type="ORF">GALL_139920</name>
</gene>
<dbReference type="InterPro" id="IPR035093">
    <property type="entry name" value="RelE/ParE_toxin_dom_sf"/>
</dbReference>
<dbReference type="PANTHER" id="PTHR40266:SF2">
    <property type="entry name" value="TOXIN HIGB-1"/>
    <property type="match status" value="1"/>
</dbReference>
<dbReference type="EMBL" id="MLJW01000062">
    <property type="protein sequence ID" value="OIR03812.1"/>
    <property type="molecule type" value="Genomic_DNA"/>
</dbReference>
<reference evidence="1" key="1">
    <citation type="submission" date="2016-10" db="EMBL/GenBank/DDBJ databases">
        <title>Sequence of Gallionella enrichment culture.</title>
        <authorList>
            <person name="Poehlein A."/>
            <person name="Muehling M."/>
            <person name="Daniel R."/>
        </authorList>
    </citation>
    <scope>NUCLEOTIDE SEQUENCE</scope>
</reference>
<dbReference type="SUPFAM" id="SSF143011">
    <property type="entry name" value="RelE-like"/>
    <property type="match status" value="1"/>
</dbReference>
<comment type="caution">
    <text evidence="1">The sequence shown here is derived from an EMBL/GenBank/DDBJ whole genome shotgun (WGS) entry which is preliminary data.</text>
</comment>
<dbReference type="Pfam" id="PF05015">
    <property type="entry name" value="HigB-like_toxin"/>
    <property type="match status" value="1"/>
</dbReference>